<evidence type="ECO:0000256" key="2">
    <source>
        <dbReference type="SAM" id="Phobius"/>
    </source>
</evidence>
<dbReference type="Proteomes" id="UP000032749">
    <property type="component" value="Chromosome"/>
</dbReference>
<feature type="transmembrane region" description="Helical" evidence="2">
    <location>
        <begin position="25"/>
        <end position="45"/>
    </location>
</feature>
<evidence type="ECO:0000313" key="4">
    <source>
        <dbReference type="Proteomes" id="UP000032749"/>
    </source>
</evidence>
<dbReference type="Pfam" id="PF04186">
    <property type="entry name" value="FxsA"/>
    <property type="match status" value="1"/>
</dbReference>
<dbReference type="HOGENOM" id="CLU_085083_0_1_6"/>
<evidence type="ECO:0000256" key="1">
    <source>
        <dbReference type="SAM" id="MobiDB-lite"/>
    </source>
</evidence>
<keyword evidence="2" id="KW-0812">Transmembrane</keyword>
<dbReference type="PANTHER" id="PTHR35335">
    <property type="entry name" value="UPF0716 PROTEIN FXSA"/>
    <property type="match status" value="1"/>
</dbReference>
<dbReference type="OrthoDB" id="9792788at2"/>
<dbReference type="InterPro" id="IPR007313">
    <property type="entry name" value="FxsA"/>
</dbReference>
<dbReference type="NCBIfam" id="NF008528">
    <property type="entry name" value="PRK11463.1-2"/>
    <property type="match status" value="1"/>
</dbReference>
<organism evidence="3 4">
    <name type="scientific">Oleispira antarctica RB-8</name>
    <dbReference type="NCBI Taxonomy" id="698738"/>
    <lineage>
        <taxon>Bacteria</taxon>
        <taxon>Pseudomonadati</taxon>
        <taxon>Pseudomonadota</taxon>
        <taxon>Gammaproteobacteria</taxon>
        <taxon>Oceanospirillales</taxon>
        <taxon>Oceanospirillaceae</taxon>
        <taxon>Oleispira</taxon>
    </lineage>
</organism>
<gene>
    <name evidence="3" type="primary">fxsA</name>
    <name evidence="3" type="ORF">OLEAN_C29630</name>
</gene>
<dbReference type="PANTHER" id="PTHR35335:SF1">
    <property type="entry name" value="UPF0716 PROTEIN FXSA"/>
    <property type="match status" value="1"/>
</dbReference>
<dbReference type="STRING" id="698738.OLEAN_C29630"/>
<reference evidence="3 4" key="1">
    <citation type="journal article" date="2013" name="Nat. Commun.">
        <title>Genome sequence and functional genomic analysis of the oil-degrading bacterium Oleispira antarctica.</title>
        <authorList>
            <person name="Kube M."/>
            <person name="Chernikova T.N."/>
            <person name="Al-Ramahi Y."/>
            <person name="Beloqui A."/>
            <person name="Lopez-Cortez N."/>
            <person name="Guazzaroni M.E."/>
            <person name="Heipieper H.J."/>
            <person name="Klages S."/>
            <person name="Kotsyurbenko O.R."/>
            <person name="Langer I."/>
            <person name="Nechitaylo T.Y."/>
            <person name="Lunsdorf H."/>
            <person name="Fernandez M."/>
            <person name="Juarez S."/>
            <person name="Ciordia S."/>
            <person name="Singer A."/>
            <person name="Kagan O."/>
            <person name="Egorova O."/>
            <person name="Petit P.A."/>
            <person name="Stogios P."/>
            <person name="Kim Y."/>
            <person name="Tchigvintsev A."/>
            <person name="Flick R."/>
            <person name="Denaro R."/>
            <person name="Genovese M."/>
            <person name="Albar J.P."/>
            <person name="Reva O.N."/>
            <person name="Martinez-Gomariz M."/>
            <person name="Tran H."/>
            <person name="Ferrer M."/>
            <person name="Savchenko A."/>
            <person name="Yakunin A.F."/>
            <person name="Yakimov M.M."/>
            <person name="Golyshina O.V."/>
            <person name="Reinhardt R."/>
            <person name="Golyshin P.N."/>
        </authorList>
    </citation>
    <scope>NUCLEOTIDE SEQUENCE [LARGE SCALE GENOMIC DNA]</scope>
</reference>
<sequence length="162" mass="17617">MPLLIIFIIIPLIELAVILKVNSFIGIGWTLGLIVITAFVGVRLLRKQGISTLLRANQKMQQGQIPAQELAEGFLLALAGALLLTPGFVTDALGFTLLVPATRKALVHKVIAFITPRMMTASSFQATGSFQEGSFKDVHSHTDSQSSHEKITIEGEYTKDDK</sequence>
<accession>R4YUW1</accession>
<dbReference type="GO" id="GO:0016020">
    <property type="term" value="C:membrane"/>
    <property type="evidence" value="ECO:0007669"/>
    <property type="project" value="InterPro"/>
</dbReference>
<feature type="region of interest" description="Disordered" evidence="1">
    <location>
        <begin position="135"/>
        <end position="162"/>
    </location>
</feature>
<proteinExistence type="predicted"/>
<keyword evidence="2" id="KW-1133">Transmembrane helix</keyword>
<dbReference type="AlphaFoldDB" id="R4YUW1"/>
<protein>
    <submittedName>
        <fullName evidence="3">Protein FxsA (Suppressor of F exclusion of phage T7)</fullName>
    </submittedName>
</protein>
<evidence type="ECO:0000313" key="3">
    <source>
        <dbReference type="EMBL" id="CCK77139.1"/>
    </source>
</evidence>
<keyword evidence="4" id="KW-1185">Reference proteome</keyword>
<name>R4YUW1_OLEAN</name>
<dbReference type="EMBL" id="FO203512">
    <property type="protein sequence ID" value="CCK77139.1"/>
    <property type="molecule type" value="Genomic_DNA"/>
</dbReference>
<keyword evidence="2" id="KW-0472">Membrane</keyword>
<dbReference type="KEGG" id="oai:OLEAN_C29630"/>